<sequence>MKEDRFSSIGVLKQALTRDYNRVNMAIFSGGVISLKIDIVQDKILILANHKRVAALDYLSKENAIVSDLADNYLVKSFKKEFIKLLENDYGFDILSLFKDYDTRSELSLTVIYLKDCVESYITA</sequence>
<accession>A0A9D2VG41</accession>
<organism evidence="1 2">
    <name type="scientific">Paenalcaligenes hominis</name>
    <dbReference type="NCBI Taxonomy" id="643674"/>
    <lineage>
        <taxon>Bacteria</taxon>
        <taxon>Pseudomonadati</taxon>
        <taxon>Pseudomonadota</taxon>
        <taxon>Betaproteobacteria</taxon>
        <taxon>Burkholderiales</taxon>
        <taxon>Alcaligenaceae</taxon>
        <taxon>Paenalcaligenes</taxon>
    </lineage>
</organism>
<comment type="caution">
    <text evidence="1">The sequence shown here is derived from an EMBL/GenBank/DDBJ whole genome shotgun (WGS) entry which is preliminary data.</text>
</comment>
<name>A0A9D2VG41_9BURK</name>
<dbReference type="RefSeq" id="WP_276830602.1">
    <property type="nucleotide sequence ID" value="NZ_DYTQ01000059.1"/>
</dbReference>
<evidence type="ECO:0000313" key="2">
    <source>
        <dbReference type="Proteomes" id="UP000700248"/>
    </source>
</evidence>
<reference evidence="1" key="2">
    <citation type="submission" date="2021-09" db="EMBL/GenBank/DDBJ databases">
        <authorList>
            <person name="Gilroy R."/>
        </authorList>
    </citation>
    <scope>NUCLEOTIDE SEQUENCE</scope>
    <source>
        <strain evidence="1">CHK175-13533</strain>
    </source>
</reference>
<gene>
    <name evidence="1" type="ORF">K8U84_05145</name>
</gene>
<evidence type="ECO:0000313" key="1">
    <source>
        <dbReference type="EMBL" id="HJH23924.1"/>
    </source>
</evidence>
<dbReference type="AlphaFoldDB" id="A0A9D2VG41"/>
<dbReference type="Proteomes" id="UP000700248">
    <property type="component" value="Unassembled WGS sequence"/>
</dbReference>
<proteinExistence type="predicted"/>
<reference evidence="1" key="1">
    <citation type="journal article" date="2021" name="PeerJ">
        <title>Extensive microbial diversity within the chicken gut microbiome revealed by metagenomics and culture.</title>
        <authorList>
            <person name="Gilroy R."/>
            <person name="Ravi A."/>
            <person name="Getino M."/>
            <person name="Pursley I."/>
            <person name="Horton D.L."/>
            <person name="Alikhan N.F."/>
            <person name="Baker D."/>
            <person name="Gharbi K."/>
            <person name="Hall N."/>
            <person name="Watson M."/>
            <person name="Adriaenssens E.M."/>
            <person name="Foster-Nyarko E."/>
            <person name="Jarju S."/>
            <person name="Secka A."/>
            <person name="Antonio M."/>
            <person name="Oren A."/>
            <person name="Chaudhuri R.R."/>
            <person name="La Ragione R."/>
            <person name="Hildebrand F."/>
            <person name="Pallen M.J."/>
        </authorList>
    </citation>
    <scope>NUCLEOTIDE SEQUENCE</scope>
    <source>
        <strain evidence="1">CHK175-13533</strain>
    </source>
</reference>
<dbReference type="EMBL" id="DYTQ01000059">
    <property type="protein sequence ID" value="HJH23924.1"/>
    <property type="molecule type" value="Genomic_DNA"/>
</dbReference>
<protein>
    <submittedName>
        <fullName evidence="1">Na-translocating system protein MpsC family protein</fullName>
    </submittedName>
</protein>